<name>A0A9E6XXA0_9ACTN</name>
<keyword evidence="10" id="KW-1185">Reference proteome</keyword>
<protein>
    <recommendedName>
        <fullName evidence="7">Probable endonuclease 4</fullName>
        <ecNumber evidence="7">3.1.21.2</ecNumber>
    </recommendedName>
    <alternativeName>
        <fullName evidence="7">Endodeoxyribonuclease IV</fullName>
    </alternativeName>
    <alternativeName>
        <fullName evidence="7">Endonuclease IV</fullName>
    </alternativeName>
</protein>
<dbReference type="Pfam" id="PF01261">
    <property type="entry name" value="AP_endonuc_2"/>
    <property type="match status" value="1"/>
</dbReference>
<evidence type="ECO:0000256" key="1">
    <source>
        <dbReference type="ARBA" id="ARBA00005340"/>
    </source>
</evidence>
<evidence type="ECO:0000256" key="2">
    <source>
        <dbReference type="ARBA" id="ARBA00022723"/>
    </source>
</evidence>
<dbReference type="EMBL" id="CP087164">
    <property type="protein sequence ID" value="UGS36227.1"/>
    <property type="molecule type" value="Genomic_DNA"/>
</dbReference>
<dbReference type="Proteomes" id="UP001162834">
    <property type="component" value="Chromosome"/>
</dbReference>
<keyword evidence="7" id="KW-0540">Nuclease</keyword>
<dbReference type="Gene3D" id="3.20.20.150">
    <property type="entry name" value="Divalent-metal-dependent TIM barrel enzymes"/>
    <property type="match status" value="1"/>
</dbReference>
<feature type="binding site" evidence="7">
    <location>
        <position position="227"/>
    </location>
    <ligand>
        <name>Zn(2+)</name>
        <dbReference type="ChEBI" id="CHEBI:29105"/>
        <label>3</label>
    </ligand>
</feature>
<comment type="catalytic activity">
    <reaction evidence="7">
        <text>Endonucleolytic cleavage to 5'-phosphooligonucleotide end-products.</text>
        <dbReference type="EC" id="3.1.21.2"/>
    </reaction>
</comment>
<feature type="binding site" evidence="7">
    <location>
        <position position="225"/>
    </location>
    <ligand>
        <name>Zn(2+)</name>
        <dbReference type="ChEBI" id="CHEBI:29105"/>
        <label>3</label>
    </ligand>
</feature>
<keyword evidence="4 7" id="KW-0378">Hydrolase</keyword>
<feature type="binding site" evidence="7">
    <location>
        <position position="178"/>
    </location>
    <ligand>
        <name>Zn(2+)</name>
        <dbReference type="ChEBI" id="CHEBI:29105"/>
        <label>3</label>
    </ligand>
</feature>
<dbReference type="InterPro" id="IPR036237">
    <property type="entry name" value="Xyl_isomerase-like_sf"/>
</dbReference>
<evidence type="ECO:0000256" key="7">
    <source>
        <dbReference type="HAMAP-Rule" id="MF_00152"/>
    </source>
</evidence>
<evidence type="ECO:0000313" key="10">
    <source>
        <dbReference type="Proteomes" id="UP001162834"/>
    </source>
</evidence>
<reference evidence="9" key="1">
    <citation type="journal article" date="2022" name="Int. J. Syst. Evol. Microbiol.">
        <title>Pseudomonas aegrilactucae sp. nov. and Pseudomonas morbosilactucae sp. nov., pathogens causing bacterial rot of lettuce in Japan.</title>
        <authorList>
            <person name="Sawada H."/>
            <person name="Fujikawa T."/>
            <person name="Satou M."/>
        </authorList>
    </citation>
    <scope>NUCLEOTIDE SEQUENCE</scope>
    <source>
        <strain evidence="9">0166_1</strain>
    </source>
</reference>
<keyword evidence="7 9" id="KW-0255">Endonuclease</keyword>
<dbReference type="FunFam" id="3.20.20.150:FF:000001">
    <property type="entry name" value="Probable endonuclease 4"/>
    <property type="match status" value="1"/>
</dbReference>
<feature type="binding site" evidence="7">
    <location>
        <position position="141"/>
    </location>
    <ligand>
        <name>Zn(2+)</name>
        <dbReference type="ChEBI" id="CHEBI:29105"/>
        <label>2</label>
    </ligand>
</feature>
<dbReference type="InterPro" id="IPR001719">
    <property type="entry name" value="AP_endonuc_2"/>
</dbReference>
<dbReference type="KEGG" id="sbae:DSM104329_02627"/>
<dbReference type="PANTHER" id="PTHR21445">
    <property type="entry name" value="ENDONUCLEASE IV ENDODEOXYRIBONUCLEASE IV"/>
    <property type="match status" value="1"/>
</dbReference>
<feature type="binding site" evidence="7">
    <location>
        <position position="141"/>
    </location>
    <ligand>
        <name>Zn(2+)</name>
        <dbReference type="ChEBI" id="CHEBI:29105"/>
        <label>1</label>
    </ligand>
</feature>
<dbReference type="HAMAP" id="MF_00152">
    <property type="entry name" value="Nfo"/>
    <property type="match status" value="1"/>
</dbReference>
<gene>
    <name evidence="7 9" type="primary">nfo</name>
    <name evidence="9" type="ORF">DSM104329_02627</name>
</gene>
<evidence type="ECO:0000259" key="8">
    <source>
        <dbReference type="Pfam" id="PF01261"/>
    </source>
</evidence>
<dbReference type="GO" id="GO:0003677">
    <property type="term" value="F:DNA binding"/>
    <property type="evidence" value="ECO:0007669"/>
    <property type="project" value="InterPro"/>
</dbReference>
<feature type="binding site" evidence="7">
    <location>
        <position position="212"/>
    </location>
    <ligand>
        <name>Zn(2+)</name>
        <dbReference type="ChEBI" id="CHEBI:29105"/>
        <label>2</label>
    </ligand>
</feature>
<evidence type="ECO:0000256" key="6">
    <source>
        <dbReference type="ARBA" id="ARBA00023204"/>
    </source>
</evidence>
<sequence length="286" mass="30050">MLIGAHVSPAGGPAKAVERGVEKHCRAIQIFNQNPRAWKPTVYSDEQVAAFREAMARSDVDALLIHAVYLLNCASDDDEIRSKSLTSLIASLRAGAALGAHAVVLHPGSAKAGEVRPAIERAGATIREALAESEGCALHLENTAGTGGTLGRSFEELAALFDAAGGDARLGLCLDSCHLFASGFDIRTAKGLSSVLDDCIAEVGPNRLGSLHLNDSQTPLGANRDRHANVGEGELGDDGCAAFLSEPRFEGLPCVLETPGEDRKGPTAEEIEHCVTLRERGLAARR</sequence>
<dbReference type="GO" id="GO:0006284">
    <property type="term" value="P:base-excision repair"/>
    <property type="evidence" value="ECO:0007669"/>
    <property type="project" value="TreeGrafter"/>
</dbReference>
<comment type="similarity">
    <text evidence="1 7">Belongs to the AP endonuclease 2 family.</text>
</comment>
<accession>A0A9E6XXA0</accession>
<proteinExistence type="inferred from homology"/>
<dbReference type="InterPro" id="IPR018246">
    <property type="entry name" value="AP_endonuc_F2_Zn_BS"/>
</dbReference>
<dbReference type="AlphaFoldDB" id="A0A9E6XXA0"/>
<dbReference type="GO" id="GO:0008081">
    <property type="term" value="F:phosphoric diester hydrolase activity"/>
    <property type="evidence" value="ECO:0007669"/>
    <property type="project" value="TreeGrafter"/>
</dbReference>
<keyword evidence="5 7" id="KW-0862">Zinc</keyword>
<dbReference type="SUPFAM" id="SSF51658">
    <property type="entry name" value="Xylose isomerase-like"/>
    <property type="match status" value="1"/>
</dbReference>
<dbReference type="EC" id="3.1.21.2" evidence="7"/>
<dbReference type="SMART" id="SM00518">
    <property type="entry name" value="AP2Ec"/>
    <property type="match status" value="1"/>
</dbReference>
<dbReference type="PROSITE" id="PS51432">
    <property type="entry name" value="AP_NUCLEASE_F2_4"/>
    <property type="match status" value="1"/>
</dbReference>
<evidence type="ECO:0000313" key="9">
    <source>
        <dbReference type="EMBL" id="UGS36227.1"/>
    </source>
</evidence>
<dbReference type="GO" id="GO:0008270">
    <property type="term" value="F:zinc ion binding"/>
    <property type="evidence" value="ECO:0007669"/>
    <property type="project" value="UniProtKB-UniRule"/>
</dbReference>
<comment type="cofactor">
    <cofactor evidence="7">
        <name>Zn(2+)</name>
        <dbReference type="ChEBI" id="CHEBI:29105"/>
    </cofactor>
    <text evidence="7">Binds 3 Zn(2+) ions.</text>
</comment>
<dbReference type="PANTHER" id="PTHR21445:SF0">
    <property type="entry name" value="APURINIC-APYRIMIDINIC ENDONUCLEASE"/>
    <property type="match status" value="1"/>
</dbReference>
<dbReference type="NCBIfam" id="TIGR00587">
    <property type="entry name" value="nfo"/>
    <property type="match status" value="1"/>
</dbReference>
<dbReference type="InterPro" id="IPR013022">
    <property type="entry name" value="Xyl_isomerase-like_TIM-brl"/>
</dbReference>
<evidence type="ECO:0000256" key="5">
    <source>
        <dbReference type="ARBA" id="ARBA00022833"/>
    </source>
</evidence>
<dbReference type="PROSITE" id="PS00731">
    <property type="entry name" value="AP_NUCLEASE_F2_3"/>
    <property type="match status" value="1"/>
</dbReference>
<evidence type="ECO:0000256" key="3">
    <source>
        <dbReference type="ARBA" id="ARBA00022763"/>
    </source>
</evidence>
<keyword evidence="3 7" id="KW-0227">DNA damage</keyword>
<comment type="function">
    <text evidence="7">Endonuclease IV plays a role in DNA repair. It cleaves phosphodiester bonds at apurinic or apyrimidinic (AP) sites, generating a 3'-hydroxyl group and a 5'-terminal sugar phosphate.</text>
</comment>
<feature type="binding site" evidence="7">
    <location>
        <position position="66"/>
    </location>
    <ligand>
        <name>Zn(2+)</name>
        <dbReference type="ChEBI" id="CHEBI:29105"/>
        <label>1</label>
    </ligand>
</feature>
<feature type="binding site" evidence="7">
    <location>
        <position position="106"/>
    </location>
    <ligand>
        <name>Zn(2+)</name>
        <dbReference type="ChEBI" id="CHEBI:29105"/>
        <label>1</label>
    </ligand>
</feature>
<feature type="domain" description="Xylose isomerase-like TIM barrel" evidence="8">
    <location>
        <begin position="25"/>
        <end position="273"/>
    </location>
</feature>
<dbReference type="GO" id="GO:0003906">
    <property type="term" value="F:DNA-(apurinic or apyrimidinic site) endonuclease activity"/>
    <property type="evidence" value="ECO:0007669"/>
    <property type="project" value="TreeGrafter"/>
</dbReference>
<evidence type="ECO:0000256" key="4">
    <source>
        <dbReference type="ARBA" id="ARBA00022801"/>
    </source>
</evidence>
<feature type="binding site" evidence="7">
    <location>
        <position position="257"/>
    </location>
    <ligand>
        <name>Zn(2+)</name>
        <dbReference type="ChEBI" id="CHEBI:29105"/>
        <label>2</label>
    </ligand>
</feature>
<dbReference type="RefSeq" id="WP_259315900.1">
    <property type="nucleotide sequence ID" value="NZ_CP087164.1"/>
</dbReference>
<dbReference type="CDD" id="cd00019">
    <property type="entry name" value="AP2Ec"/>
    <property type="match status" value="1"/>
</dbReference>
<keyword evidence="6 7" id="KW-0234">DNA repair</keyword>
<keyword evidence="2 7" id="KW-0479">Metal-binding</keyword>
<feature type="binding site" evidence="7">
    <location>
        <position position="175"/>
    </location>
    <ligand>
        <name>Zn(2+)</name>
        <dbReference type="ChEBI" id="CHEBI:29105"/>
        <label>2</label>
    </ligand>
</feature>
<dbReference type="PROSITE" id="PS00729">
    <property type="entry name" value="AP_NUCLEASE_F2_1"/>
    <property type="match status" value="1"/>
</dbReference>
<dbReference type="GO" id="GO:0008833">
    <property type="term" value="F:deoxyribonuclease IV (phage-T4-induced) activity"/>
    <property type="evidence" value="ECO:0007669"/>
    <property type="project" value="UniProtKB-UniRule"/>
</dbReference>
<organism evidence="9 10">
    <name type="scientific">Capillimicrobium parvum</name>
    <dbReference type="NCBI Taxonomy" id="2884022"/>
    <lineage>
        <taxon>Bacteria</taxon>
        <taxon>Bacillati</taxon>
        <taxon>Actinomycetota</taxon>
        <taxon>Thermoleophilia</taxon>
        <taxon>Solirubrobacterales</taxon>
        <taxon>Capillimicrobiaceae</taxon>
        <taxon>Capillimicrobium</taxon>
    </lineage>
</organism>